<evidence type="ECO:0000256" key="14">
    <source>
        <dbReference type="RuleBase" id="RU361146"/>
    </source>
</evidence>
<dbReference type="Pfam" id="PF00122">
    <property type="entry name" value="E1-E2_ATPase"/>
    <property type="match status" value="1"/>
</dbReference>
<feature type="transmembrane region" description="Helical" evidence="14">
    <location>
        <begin position="105"/>
        <end position="123"/>
    </location>
</feature>
<dbReference type="STRING" id="37360.A0A0G4J1M2"/>
<evidence type="ECO:0000313" key="17">
    <source>
        <dbReference type="EMBL" id="CEP01171.1"/>
    </source>
</evidence>
<evidence type="ECO:0000313" key="18">
    <source>
        <dbReference type="Proteomes" id="UP000039324"/>
    </source>
</evidence>
<gene>
    <name evidence="17" type="ORF">PBRA_008483</name>
</gene>
<dbReference type="EMBL" id="CDSF01000111">
    <property type="protein sequence ID" value="CEP01171.1"/>
    <property type="molecule type" value="Genomic_DNA"/>
</dbReference>
<evidence type="ECO:0000256" key="8">
    <source>
        <dbReference type="ARBA" id="ARBA00022842"/>
    </source>
</evidence>
<keyword evidence="8" id="KW-0460">Magnesium</keyword>
<evidence type="ECO:0000256" key="1">
    <source>
        <dbReference type="ARBA" id="ARBA00004141"/>
    </source>
</evidence>
<keyword evidence="5 14" id="KW-0547">Nucleotide-binding</keyword>
<dbReference type="PRINTS" id="PR00120">
    <property type="entry name" value="HATPASE"/>
</dbReference>
<dbReference type="SFLD" id="SFLDG00002">
    <property type="entry name" value="C1.7:_P-type_atpase_like"/>
    <property type="match status" value="1"/>
</dbReference>
<keyword evidence="7 14" id="KW-0067">ATP-binding</keyword>
<dbReference type="InterPro" id="IPR023298">
    <property type="entry name" value="ATPase_P-typ_TM_dom_sf"/>
</dbReference>
<keyword evidence="12 14" id="KW-0472">Membrane</keyword>
<keyword evidence="18" id="KW-1185">Reference proteome</keyword>
<dbReference type="PRINTS" id="PR00119">
    <property type="entry name" value="CATATPASE"/>
</dbReference>
<dbReference type="InterPro" id="IPR005782">
    <property type="entry name" value="P-type_ATPase_IIA"/>
</dbReference>
<keyword evidence="3 14" id="KW-0109">Calcium transport</keyword>
<evidence type="ECO:0000256" key="9">
    <source>
        <dbReference type="ARBA" id="ARBA00022967"/>
    </source>
</evidence>
<keyword evidence="4 14" id="KW-0812">Transmembrane</keyword>
<dbReference type="InterPro" id="IPR023214">
    <property type="entry name" value="HAD_sf"/>
</dbReference>
<dbReference type="Gene3D" id="3.40.1110.10">
    <property type="entry name" value="Calcium-transporting ATPase, cytoplasmic domain N"/>
    <property type="match status" value="1"/>
</dbReference>
<evidence type="ECO:0000256" key="7">
    <source>
        <dbReference type="ARBA" id="ARBA00022840"/>
    </source>
</evidence>
<reference evidence="17 18" key="1">
    <citation type="submission" date="2015-02" db="EMBL/GenBank/DDBJ databases">
        <authorList>
            <person name="Chooi Y.-H."/>
        </authorList>
    </citation>
    <scope>NUCLEOTIDE SEQUENCE [LARGE SCALE GENOMIC DNA]</scope>
    <source>
        <strain evidence="17">E3</strain>
    </source>
</reference>
<dbReference type="SFLD" id="SFLDS00003">
    <property type="entry name" value="Haloacid_Dehalogenase"/>
    <property type="match status" value="1"/>
</dbReference>
<evidence type="ECO:0000259" key="15">
    <source>
        <dbReference type="Pfam" id="PF00122"/>
    </source>
</evidence>
<dbReference type="NCBIfam" id="TIGR01116">
    <property type="entry name" value="ATPase-IIA1_Ca"/>
    <property type="match status" value="1"/>
</dbReference>
<keyword evidence="9" id="KW-1278">Translocase</keyword>
<dbReference type="InterPro" id="IPR018303">
    <property type="entry name" value="ATPase_P-typ_P_site"/>
</dbReference>
<dbReference type="SUPFAM" id="SSF81665">
    <property type="entry name" value="Calcium ATPase, transmembrane domain M"/>
    <property type="match status" value="1"/>
</dbReference>
<feature type="transmembrane region" description="Helical" evidence="14">
    <location>
        <begin position="958"/>
        <end position="978"/>
    </location>
</feature>
<dbReference type="GO" id="GO:0016887">
    <property type="term" value="F:ATP hydrolysis activity"/>
    <property type="evidence" value="ECO:0007669"/>
    <property type="project" value="InterPro"/>
</dbReference>
<dbReference type="InterPro" id="IPR044492">
    <property type="entry name" value="P_typ_ATPase_HD_dom"/>
</dbReference>
<feature type="transmembrane region" description="Helical" evidence="14">
    <location>
        <begin position="129"/>
        <end position="151"/>
    </location>
</feature>
<dbReference type="FunFam" id="1.20.1110.10:FF:000065">
    <property type="entry name" value="Sarcoplasmic/endoplasmic reticulum calcium ATPase 1"/>
    <property type="match status" value="1"/>
</dbReference>
<evidence type="ECO:0000256" key="13">
    <source>
        <dbReference type="ARBA" id="ARBA00038148"/>
    </source>
</evidence>
<dbReference type="SFLD" id="SFLDF00027">
    <property type="entry name" value="p-type_atpase"/>
    <property type="match status" value="1"/>
</dbReference>
<dbReference type="Pfam" id="PF13246">
    <property type="entry name" value="Cation_ATPase"/>
    <property type="match status" value="1"/>
</dbReference>
<dbReference type="InterPro" id="IPR006068">
    <property type="entry name" value="ATPase_P-typ_cation-transptr_C"/>
</dbReference>
<dbReference type="FunFam" id="2.70.150.10:FF:000014">
    <property type="entry name" value="Calcium-transporting ATPase, putative"/>
    <property type="match status" value="1"/>
</dbReference>
<dbReference type="NCBIfam" id="TIGR01494">
    <property type="entry name" value="ATPase_P-type"/>
    <property type="match status" value="2"/>
</dbReference>
<dbReference type="Gene3D" id="3.40.50.1000">
    <property type="entry name" value="HAD superfamily/HAD-like"/>
    <property type="match status" value="1"/>
</dbReference>
<dbReference type="SUPFAM" id="SSF81653">
    <property type="entry name" value="Calcium ATPase, transduction domain A"/>
    <property type="match status" value="1"/>
</dbReference>
<dbReference type="FunFam" id="3.40.50.1000:FF:000083">
    <property type="entry name" value="Sodium/potassium-transporting ATPase subunit alpha"/>
    <property type="match status" value="1"/>
</dbReference>
<accession>A0A0G4J1M2</accession>
<evidence type="ECO:0000259" key="16">
    <source>
        <dbReference type="Pfam" id="PF00689"/>
    </source>
</evidence>
<dbReference type="SUPFAM" id="SSF81660">
    <property type="entry name" value="Metal cation-transporting ATPase, ATP-binding domain N"/>
    <property type="match status" value="1"/>
</dbReference>
<evidence type="ECO:0000256" key="2">
    <source>
        <dbReference type="ARBA" id="ARBA00022448"/>
    </source>
</evidence>
<keyword evidence="6 14" id="KW-0106">Calcium</keyword>
<dbReference type="AlphaFoldDB" id="A0A0G4J1M2"/>
<dbReference type="InterPro" id="IPR059000">
    <property type="entry name" value="ATPase_P-type_domA"/>
</dbReference>
<organism evidence="17 18">
    <name type="scientific">Plasmodiophora brassicae</name>
    <name type="common">Clubroot disease agent</name>
    <dbReference type="NCBI Taxonomy" id="37360"/>
    <lineage>
        <taxon>Eukaryota</taxon>
        <taxon>Sar</taxon>
        <taxon>Rhizaria</taxon>
        <taxon>Endomyxa</taxon>
        <taxon>Phytomyxea</taxon>
        <taxon>Plasmodiophorida</taxon>
        <taxon>Plasmodiophoridae</taxon>
        <taxon>Plasmodiophora</taxon>
    </lineage>
</organism>
<feature type="domain" description="P-type ATPase A" evidence="15">
    <location>
        <begin position="166"/>
        <end position="278"/>
    </location>
</feature>
<comment type="subcellular location">
    <subcellularLocation>
        <location evidence="1 14">Membrane</location>
        <topology evidence="1 14">Multi-pass membrane protein</topology>
    </subcellularLocation>
</comment>
<keyword evidence="2 14" id="KW-0813">Transport</keyword>
<sequence>MVDDAWARSVPDVLRAFDHVDPLVGLPADRRARQARVFGYNRTFPIHTHTHTTKRMATRSLTYRCDRDAATETYMTRIGPIGTTAHTFCAAKPFVSLVLKQFQDVLVLVLLGAASVSFLLALFDVQRESSAFVEPVVILLILVANATVGVWQETNAETAIASLKELEAEHAKLVLNGALKVVPASDLVPGDIVHVDTGDKVPADCRIVSITSSTLLVDESSLTGESENVNKCTDPVNVIAAVDQDKKNMLFSSTLVTRGHAIAVVVQTGSRTSIGKIQMGLSEGEEDKTPLQCKLNEFGAMLSKMIGVICLLVWVINVGHFTDPEFGGTLAGAVHFFKIAIALAVAAIPEGLPAVVTTCLALGTRKMAQHNAIVRRLASVETLGCTSVICSDKTGTLTTNEMTVRHVMTVAVDGSTGRFEPELFTVTGDGWSPVGQVMTASGRVLNDPALTNAGLSNIGRVSALCNQAILEYNAGRRSFSKVGESTEAALKVLSEKISVPEHLATSVSYDFAHRFWNERHQVQSVLDFDRNRKSMSVAVTGPDGLLLLVKGAPESILPRCAHVLASSGSCTDMTAYLHDVVLQQMRKYASNGMRCLALAMKSDPVLSADPDQFASVEQGLTFVGMVAMLDPPRPGVRDAVRRCATAGVRVVVVTGDNVHTASAICLRIGVFHSTDEVADRCVTGGQFSAMTPAQQALCVTHCRLFARVEPAHKQRLVELFKEQGHVVAMTGDGVNDAPALRRADIGIAMGSGTAVAREACDMVLQDDNFTTIVDAVEQGRAIFSNTRAFIRYLISSNIGEVFAIFLTSVTGLPEALLPVQLLWVNLVTDGLPATALGFNPPDGDLMANPPRSRDEPIVSSWHMTRYVVIGSYIGLATIAGFVWWFLYAPSGPQITLAQLGAYHACEAHPDAFAGVDCAVFRSHAPGTVALSVLVAIEMFNALNALSEDQSLLVVRPTSNAWVLLAIAVSMLLHLAIMYTSWLAAIFSVVPLSAAEWRAVLLISLPVVVIDEALKWSSRNSAWLEHMMHVRLGRQIRYRRFSHEVNDDVEIERLVAHHVLVDKSEHAMEFELEDPTAYAPTRSR</sequence>
<evidence type="ECO:0000256" key="11">
    <source>
        <dbReference type="ARBA" id="ARBA00023065"/>
    </source>
</evidence>
<dbReference type="GO" id="GO:0005524">
    <property type="term" value="F:ATP binding"/>
    <property type="evidence" value="ECO:0007669"/>
    <property type="project" value="UniProtKB-KW"/>
</dbReference>
<comment type="similarity">
    <text evidence="13 14">Belongs to the cation transport ATPase (P-type) (TC 3.A.3) family.</text>
</comment>
<dbReference type="InterPro" id="IPR023299">
    <property type="entry name" value="ATPase_P-typ_cyto_dom_N"/>
</dbReference>
<dbReference type="InterPro" id="IPR001757">
    <property type="entry name" value="P_typ_ATPase"/>
</dbReference>
<dbReference type="EC" id="7.2.2.10" evidence="14"/>
<dbReference type="Proteomes" id="UP000039324">
    <property type="component" value="Unassembled WGS sequence"/>
</dbReference>
<evidence type="ECO:0000256" key="10">
    <source>
        <dbReference type="ARBA" id="ARBA00022989"/>
    </source>
</evidence>
<evidence type="ECO:0000256" key="3">
    <source>
        <dbReference type="ARBA" id="ARBA00022568"/>
    </source>
</evidence>
<dbReference type="PROSITE" id="PS00154">
    <property type="entry name" value="ATPASE_E1_E2"/>
    <property type="match status" value="1"/>
</dbReference>
<dbReference type="Gene3D" id="1.20.1110.10">
    <property type="entry name" value="Calcium-transporting ATPase, transmembrane domain"/>
    <property type="match status" value="1"/>
</dbReference>
<feature type="transmembrane region" description="Helical" evidence="14">
    <location>
        <begin position="298"/>
        <end position="316"/>
    </location>
</feature>
<comment type="function">
    <text evidence="14">Catalyzes the hydrolysis of ATP coupled with the transport of calcium.</text>
</comment>
<comment type="caution">
    <text evidence="14">Lacks conserved residue(s) required for the propagation of feature annotation.</text>
</comment>
<name>A0A0G4J1M2_PLABS</name>
<comment type="catalytic activity">
    <reaction evidence="14">
        <text>Ca(2+)(in) + ATP + H2O = Ca(2+)(out) + ADP + phosphate + H(+)</text>
        <dbReference type="Rhea" id="RHEA:18105"/>
        <dbReference type="ChEBI" id="CHEBI:15377"/>
        <dbReference type="ChEBI" id="CHEBI:15378"/>
        <dbReference type="ChEBI" id="CHEBI:29108"/>
        <dbReference type="ChEBI" id="CHEBI:30616"/>
        <dbReference type="ChEBI" id="CHEBI:43474"/>
        <dbReference type="ChEBI" id="CHEBI:456216"/>
        <dbReference type="EC" id="7.2.2.10"/>
    </reaction>
</comment>
<dbReference type="OMA" id="PVCSIVF"/>
<feature type="domain" description="Cation-transporting P-type ATPase C-terminal" evidence="16">
    <location>
        <begin position="813"/>
        <end position="1015"/>
    </location>
</feature>
<keyword evidence="11 14" id="KW-0406">Ion transport</keyword>
<dbReference type="Pfam" id="PF00689">
    <property type="entry name" value="Cation_ATPase_C"/>
    <property type="match status" value="1"/>
</dbReference>
<dbReference type="SUPFAM" id="SSF56784">
    <property type="entry name" value="HAD-like"/>
    <property type="match status" value="1"/>
</dbReference>
<dbReference type="FunFam" id="1.20.1110.10:FF:000027">
    <property type="entry name" value="Calcium-transporting ATPase, putative"/>
    <property type="match status" value="1"/>
</dbReference>
<dbReference type="Gene3D" id="2.70.150.10">
    <property type="entry name" value="Calcium-transporting ATPase, cytoplasmic transduction domain A"/>
    <property type="match status" value="1"/>
</dbReference>
<proteinExistence type="inferred from homology"/>
<dbReference type="InterPro" id="IPR008250">
    <property type="entry name" value="ATPase_P-typ_transduc_dom_A_sf"/>
</dbReference>
<evidence type="ECO:0000256" key="6">
    <source>
        <dbReference type="ARBA" id="ARBA00022837"/>
    </source>
</evidence>
<dbReference type="InterPro" id="IPR036412">
    <property type="entry name" value="HAD-like_sf"/>
</dbReference>
<keyword evidence="10 14" id="KW-1133">Transmembrane helix</keyword>
<evidence type="ECO:0000256" key="5">
    <source>
        <dbReference type="ARBA" id="ARBA00022741"/>
    </source>
</evidence>
<feature type="transmembrane region" description="Helical" evidence="14">
    <location>
        <begin position="866"/>
        <end position="886"/>
    </location>
</feature>
<protein>
    <recommendedName>
        <fullName evidence="14">Calcium-transporting ATPase</fullName>
        <ecNumber evidence="14">7.2.2.10</ecNumber>
    </recommendedName>
</protein>
<evidence type="ECO:0000256" key="12">
    <source>
        <dbReference type="ARBA" id="ARBA00023136"/>
    </source>
</evidence>
<dbReference type="Pfam" id="PF08282">
    <property type="entry name" value="Hydrolase_3"/>
    <property type="match status" value="1"/>
</dbReference>
<dbReference type="PANTHER" id="PTHR42861">
    <property type="entry name" value="CALCIUM-TRANSPORTING ATPASE"/>
    <property type="match status" value="1"/>
</dbReference>
<dbReference type="GO" id="GO:0016020">
    <property type="term" value="C:membrane"/>
    <property type="evidence" value="ECO:0007669"/>
    <property type="project" value="UniProtKB-SubCell"/>
</dbReference>
<dbReference type="OrthoDB" id="3352408at2759"/>
<feature type="transmembrane region" description="Helical" evidence="14">
    <location>
        <begin position="928"/>
        <end position="946"/>
    </location>
</feature>
<feature type="transmembrane region" description="Helical" evidence="14">
    <location>
        <begin position="336"/>
        <end position="362"/>
    </location>
</feature>
<evidence type="ECO:0000256" key="4">
    <source>
        <dbReference type="ARBA" id="ARBA00022692"/>
    </source>
</evidence>
<dbReference type="GO" id="GO:0005388">
    <property type="term" value="F:P-type calcium transporter activity"/>
    <property type="evidence" value="ECO:0007669"/>
    <property type="project" value="UniProtKB-EC"/>
</dbReference>